<keyword evidence="1" id="KW-0472">Membrane</keyword>
<dbReference type="PANTHER" id="PTHR35393:SF1">
    <property type="entry name" value="SNOAL-LIKE DOMAIN-CONTAINING PROTEIN"/>
    <property type="match status" value="1"/>
</dbReference>
<dbReference type="PANTHER" id="PTHR35393">
    <property type="entry name" value="CHROMOSOME 1, WHOLE GENOME SHOTGUN SEQUENCE"/>
    <property type="match status" value="1"/>
</dbReference>
<evidence type="ECO:0000313" key="3">
    <source>
        <dbReference type="EMBL" id="EGD97731.1"/>
    </source>
</evidence>
<gene>
    <name evidence="3" type="ORF">TESG_05132</name>
</gene>
<reference evidence="4" key="1">
    <citation type="journal article" date="2012" name="MBio">
        <title>Comparative genome analysis of Trichophyton rubrum and related dermatophytes reveals candidate genes involved in infection.</title>
        <authorList>
            <person name="Martinez D.A."/>
            <person name="Oliver B.G."/>
            <person name="Graeser Y."/>
            <person name="Goldberg J.M."/>
            <person name="Li W."/>
            <person name="Martinez-Rossi N.M."/>
            <person name="Monod M."/>
            <person name="Shelest E."/>
            <person name="Barton R.C."/>
            <person name="Birch E."/>
            <person name="Brakhage A.A."/>
            <person name="Chen Z."/>
            <person name="Gurr S.J."/>
            <person name="Heiman D."/>
            <person name="Heitman J."/>
            <person name="Kosti I."/>
            <person name="Rossi A."/>
            <person name="Saif S."/>
            <person name="Samalova M."/>
            <person name="Saunders C.W."/>
            <person name="Shea T."/>
            <person name="Summerbell R.C."/>
            <person name="Xu J."/>
            <person name="Young S."/>
            <person name="Zeng Q."/>
            <person name="Birren B.W."/>
            <person name="Cuomo C.A."/>
            <person name="White T.C."/>
        </authorList>
    </citation>
    <scope>NUCLEOTIDE SEQUENCE [LARGE SCALE GENOMIC DNA]</scope>
    <source>
        <strain evidence="4">CBS 112818</strain>
    </source>
</reference>
<accession>F2S2D2</accession>
<feature type="domain" description="SigF-like NTF2-like" evidence="2">
    <location>
        <begin position="1"/>
        <end position="118"/>
    </location>
</feature>
<evidence type="ECO:0000313" key="4">
    <source>
        <dbReference type="Proteomes" id="UP000009172"/>
    </source>
</evidence>
<evidence type="ECO:0000256" key="1">
    <source>
        <dbReference type="SAM" id="Phobius"/>
    </source>
</evidence>
<dbReference type="AlphaFoldDB" id="F2S2D2"/>
<name>F2S2D2_TRIT1</name>
<sequence>MENPVEEIPRVIHLLTQSIPSVQQQTIGKYFTPSASITHPFLHSGSFRGSRWLISRIFLFYKIMSPHVDLQVKSVAFDHENLLLYVTVSQVFRIFIVPFYTAPVTLTTVLQLVKGAEKDSPIQHRLKVPVVELTNSNTDLLASSTSISAEEYASATVEPCNSTKPLYYIASQNDLYQTNEYVKFVIPYGIGEAFVLFWHAFATIFCVLASYVFWPIAWAEEKGILHVTRFDSTLHRPKQN</sequence>
<keyword evidence="4" id="KW-1185">Reference proteome</keyword>
<evidence type="ECO:0000259" key="2">
    <source>
        <dbReference type="Pfam" id="PF24840"/>
    </source>
</evidence>
<dbReference type="Pfam" id="PF24840">
    <property type="entry name" value="NTF2_SigF"/>
    <property type="match status" value="1"/>
</dbReference>
<feature type="transmembrane region" description="Helical" evidence="1">
    <location>
        <begin position="193"/>
        <end position="214"/>
    </location>
</feature>
<dbReference type="HOGENOM" id="CLU_079426_0_1_1"/>
<keyword evidence="1" id="KW-0812">Transmembrane</keyword>
<dbReference type="OrthoDB" id="2344312at2759"/>
<protein>
    <recommendedName>
        <fullName evidence="2">SigF-like NTF2-like domain-containing protein</fullName>
    </recommendedName>
</protein>
<organism evidence="3 4">
    <name type="scientific">Trichophyton tonsurans (strain CBS 112818)</name>
    <name type="common">Scalp ringworm fungus</name>
    <dbReference type="NCBI Taxonomy" id="647933"/>
    <lineage>
        <taxon>Eukaryota</taxon>
        <taxon>Fungi</taxon>
        <taxon>Dikarya</taxon>
        <taxon>Ascomycota</taxon>
        <taxon>Pezizomycotina</taxon>
        <taxon>Eurotiomycetes</taxon>
        <taxon>Eurotiomycetidae</taxon>
        <taxon>Onygenales</taxon>
        <taxon>Arthrodermataceae</taxon>
        <taxon>Trichophyton</taxon>
    </lineage>
</organism>
<proteinExistence type="predicted"/>
<dbReference type="InterPro" id="IPR057514">
    <property type="entry name" value="NTF2_SigF"/>
</dbReference>
<dbReference type="Proteomes" id="UP000009172">
    <property type="component" value="Unassembled WGS sequence"/>
</dbReference>
<keyword evidence="1" id="KW-1133">Transmembrane helix</keyword>
<dbReference type="EMBL" id="GG698504">
    <property type="protein sequence ID" value="EGD97731.1"/>
    <property type="molecule type" value="Genomic_DNA"/>
</dbReference>